<organism evidence="7 8">
    <name type="scientific">Hippocampus comes</name>
    <name type="common">Tiger tail seahorse</name>
    <dbReference type="NCBI Taxonomy" id="109280"/>
    <lineage>
        <taxon>Eukaryota</taxon>
        <taxon>Metazoa</taxon>
        <taxon>Chordata</taxon>
        <taxon>Craniata</taxon>
        <taxon>Vertebrata</taxon>
        <taxon>Euteleostomi</taxon>
        <taxon>Actinopterygii</taxon>
        <taxon>Neopterygii</taxon>
        <taxon>Teleostei</taxon>
        <taxon>Neoteleostei</taxon>
        <taxon>Acanthomorphata</taxon>
        <taxon>Syngnathiaria</taxon>
        <taxon>Syngnathiformes</taxon>
        <taxon>Syngnathoidei</taxon>
        <taxon>Syngnathidae</taxon>
        <taxon>Hippocampus</taxon>
    </lineage>
</organism>
<dbReference type="Proteomes" id="UP000264820">
    <property type="component" value="Unplaced"/>
</dbReference>
<proteinExistence type="predicted"/>
<accession>A0A3Q2Z5A6</accession>
<feature type="domain" description="BZIP" evidence="6">
    <location>
        <begin position="437"/>
        <end position="495"/>
    </location>
</feature>
<dbReference type="InterPro" id="IPR004827">
    <property type="entry name" value="bZIP"/>
</dbReference>
<keyword evidence="8" id="KW-1185">Reference proteome</keyword>
<feature type="domain" description="BTB" evidence="5">
    <location>
        <begin position="36"/>
        <end position="103"/>
    </location>
</feature>
<dbReference type="PROSITE" id="PS50217">
    <property type="entry name" value="BZIP"/>
    <property type="match status" value="1"/>
</dbReference>
<reference evidence="7" key="1">
    <citation type="submission" date="2025-08" db="UniProtKB">
        <authorList>
            <consortium name="Ensembl"/>
        </authorList>
    </citation>
    <scope>IDENTIFICATION</scope>
</reference>
<evidence type="ECO:0000313" key="7">
    <source>
        <dbReference type="Ensembl" id="ENSHCOP00000026995.1"/>
    </source>
</evidence>
<dbReference type="Ensembl" id="ENSHCOT00000022705.1">
    <property type="protein sequence ID" value="ENSHCOP00000026995.1"/>
    <property type="gene ID" value="ENSHCOG00000018460.1"/>
</dbReference>
<dbReference type="InterPro" id="IPR011333">
    <property type="entry name" value="SKP1/BTB/POZ_sf"/>
</dbReference>
<dbReference type="AlphaFoldDB" id="A0A3Q2Z5A6"/>
<dbReference type="PROSITE" id="PS00036">
    <property type="entry name" value="BZIP_BASIC"/>
    <property type="match status" value="1"/>
</dbReference>
<dbReference type="Gene3D" id="1.10.880.10">
    <property type="entry name" value="Transcription factor, Skn-1-like, DNA-binding domain"/>
    <property type="match status" value="1"/>
</dbReference>
<evidence type="ECO:0000256" key="2">
    <source>
        <dbReference type="ARBA" id="ARBA00023125"/>
    </source>
</evidence>
<dbReference type="Pfam" id="PF00651">
    <property type="entry name" value="BTB"/>
    <property type="match status" value="1"/>
</dbReference>
<evidence type="ECO:0000256" key="1">
    <source>
        <dbReference type="ARBA" id="ARBA00023015"/>
    </source>
</evidence>
<feature type="region of interest" description="Disordered" evidence="4">
    <location>
        <begin position="352"/>
        <end position="391"/>
    </location>
</feature>
<dbReference type="InterPro" id="IPR050457">
    <property type="entry name" value="ZnFinger_BTB_dom_contain"/>
</dbReference>
<dbReference type="PANTHER" id="PTHR46105">
    <property type="entry name" value="AGAP004733-PA"/>
    <property type="match status" value="1"/>
</dbReference>
<dbReference type="InterPro" id="IPR008917">
    <property type="entry name" value="TF_DNA-bd_sf"/>
</dbReference>
<sequence length="601" mass="66227">MLLQAQRVSVFTFQSAVHSAHVLQCLDEQRRHDVLCDVTVVVEGRRFRAHAAVLASCSEYFHSRAAAADSKHNSVVTLPDEVTVQGFEPLLQFAYTSKLLFTKENIHQIQSCAQFLGFCNLESACFDFLIPKFSEPKAQLVKQRVCCQGGEAKLRSSDLPTDLPSPFPLAAPVPARDLCLETCGPQMPSLSLDLSANIVCPMLSLPDPDDAAHDSQMCAGDILAVEDVCGQRQLSLPELPCELSTVEHVDPQTVIGPGETLDVGCGLVPCPGAEDCTQLLEESAKDEGCSERSREEREVAEHLAKGFWSDLCTPPPAQIMPALDQSNGEKASSDFHWLKQLDLASNPADCPFLRELGTSEEPNSRSEKSPCISSLNSGEDSDMDSDGDTEANNRRAAEIQLPFPVEQISTLSRSAFQQLLKRHSMTPEQLEFVHDVRRRSKNRAAAQRCRKRKMDSIHHLDSEIKTLVSRSCTQHQCSRKLEQNLEETRQSLCRLCKSVSAEPASDQDHLHFLAKLSAPDFPASLHLFLVHRPPTQEVNVGTQAALQNCVSTSNVASANQRDYTPRHQISSPASFRSAVTHNPQIDVCQSCLDSHLHSAYS</sequence>
<name>A0A3Q2Z5A6_HIPCM</name>
<dbReference type="Pfam" id="PF03131">
    <property type="entry name" value="bZIP_Maf"/>
    <property type="match status" value="1"/>
</dbReference>
<dbReference type="GO" id="GO:0000978">
    <property type="term" value="F:RNA polymerase II cis-regulatory region sequence-specific DNA binding"/>
    <property type="evidence" value="ECO:0007669"/>
    <property type="project" value="TreeGrafter"/>
</dbReference>
<evidence type="ECO:0000313" key="8">
    <source>
        <dbReference type="Proteomes" id="UP000264820"/>
    </source>
</evidence>
<feature type="compositionally biased region" description="Acidic residues" evidence="4">
    <location>
        <begin position="379"/>
        <end position="389"/>
    </location>
</feature>
<dbReference type="GO" id="GO:0000981">
    <property type="term" value="F:DNA-binding transcription factor activity, RNA polymerase II-specific"/>
    <property type="evidence" value="ECO:0007669"/>
    <property type="project" value="TreeGrafter"/>
</dbReference>
<evidence type="ECO:0000259" key="5">
    <source>
        <dbReference type="PROSITE" id="PS50097"/>
    </source>
</evidence>
<dbReference type="InterPro" id="IPR004826">
    <property type="entry name" value="bZIP_Maf"/>
</dbReference>
<dbReference type="GeneTree" id="ENSGT00940000158923"/>
<keyword evidence="3" id="KW-0804">Transcription</keyword>
<dbReference type="SUPFAM" id="SSF47454">
    <property type="entry name" value="A DNA-binding domain in eukaryotic transcription factors"/>
    <property type="match status" value="1"/>
</dbReference>
<keyword evidence="1" id="KW-0805">Transcription regulation</keyword>
<evidence type="ECO:0000256" key="3">
    <source>
        <dbReference type="ARBA" id="ARBA00023163"/>
    </source>
</evidence>
<dbReference type="PANTHER" id="PTHR46105:SF23">
    <property type="entry name" value="TRANSCRIPTION REGULATOR PROTEIN BACH1"/>
    <property type="match status" value="1"/>
</dbReference>
<dbReference type="SMART" id="SM00338">
    <property type="entry name" value="BRLZ"/>
    <property type="match status" value="1"/>
</dbReference>
<dbReference type="Gene3D" id="3.30.710.10">
    <property type="entry name" value="Potassium Channel Kv1.1, Chain A"/>
    <property type="match status" value="1"/>
</dbReference>
<evidence type="ECO:0000259" key="6">
    <source>
        <dbReference type="PROSITE" id="PS50217"/>
    </source>
</evidence>
<dbReference type="SUPFAM" id="SSF54695">
    <property type="entry name" value="POZ domain"/>
    <property type="match status" value="1"/>
</dbReference>
<evidence type="ECO:0000256" key="4">
    <source>
        <dbReference type="SAM" id="MobiDB-lite"/>
    </source>
</evidence>
<dbReference type="PROSITE" id="PS50097">
    <property type="entry name" value="BTB"/>
    <property type="match status" value="1"/>
</dbReference>
<reference evidence="7" key="2">
    <citation type="submission" date="2025-09" db="UniProtKB">
        <authorList>
            <consortium name="Ensembl"/>
        </authorList>
    </citation>
    <scope>IDENTIFICATION</scope>
</reference>
<protein>
    <submittedName>
        <fullName evidence="7">BTB domain and CNC homolog 1</fullName>
    </submittedName>
</protein>
<dbReference type="InterPro" id="IPR000210">
    <property type="entry name" value="BTB/POZ_dom"/>
</dbReference>
<keyword evidence="2" id="KW-0238">DNA-binding</keyword>
<dbReference type="SMART" id="SM00225">
    <property type="entry name" value="BTB"/>
    <property type="match status" value="1"/>
</dbReference>